<comment type="caution">
    <text evidence="1">The sequence shown here is derived from an EMBL/GenBank/DDBJ whole genome shotgun (WGS) entry which is preliminary data.</text>
</comment>
<dbReference type="AlphaFoldDB" id="A0A7W4ITU7"/>
<name>A0A7W4ITU7_9PROT</name>
<proteinExistence type="predicted"/>
<accession>A0A7W4ITU7</accession>
<dbReference type="InterPro" id="IPR007877">
    <property type="entry name" value="DUF707"/>
</dbReference>
<dbReference type="RefSeq" id="WP_182986490.1">
    <property type="nucleotide sequence ID" value="NZ_JABEQD010000007.1"/>
</dbReference>
<evidence type="ECO:0000313" key="2">
    <source>
        <dbReference type="Proteomes" id="UP000559860"/>
    </source>
</evidence>
<sequence>MNRNFLPSGKEKRKYCIFTSAGDKNGIEKLLFNQRERNWDLIVAFYGNSVEKYRDISALSDLAFIMKGSKFQNLKKIFSTQPNILSGYDYIWVIDDDIEFVQGNADVLFNIASTFDFSVSQPAFSADGKISHDITKVIEKEKLLIRIVNFIEVTCPLFKSQDLIDFLNIYDGEMAGWGIDWRFCHYLGSNRRAKFAIFDKIIVRNPHDAEKNGREISSYMSDVDRRSQWEVSQRNLHCQEFAHQVFFEIFTP</sequence>
<protein>
    <submittedName>
        <fullName evidence="1">DUF707 domain-containing protein</fullName>
    </submittedName>
</protein>
<reference evidence="1 2" key="1">
    <citation type="submission" date="2020-04" db="EMBL/GenBank/DDBJ databases">
        <title>Description of novel Gluconacetobacter.</title>
        <authorList>
            <person name="Sombolestani A."/>
        </authorList>
    </citation>
    <scope>NUCLEOTIDE SEQUENCE [LARGE SCALE GENOMIC DNA]</scope>
    <source>
        <strain evidence="1 2">LMG 27801</strain>
    </source>
</reference>
<keyword evidence="2" id="KW-1185">Reference proteome</keyword>
<organism evidence="1 2">
    <name type="scientific">Gluconacetobacter aggeris</name>
    <dbReference type="NCBI Taxonomy" id="1286186"/>
    <lineage>
        <taxon>Bacteria</taxon>
        <taxon>Pseudomonadati</taxon>
        <taxon>Pseudomonadota</taxon>
        <taxon>Alphaproteobacteria</taxon>
        <taxon>Acetobacterales</taxon>
        <taxon>Acetobacteraceae</taxon>
        <taxon>Gluconacetobacter</taxon>
    </lineage>
</organism>
<dbReference type="Proteomes" id="UP000559860">
    <property type="component" value="Unassembled WGS sequence"/>
</dbReference>
<dbReference type="EMBL" id="JABEQD010000007">
    <property type="protein sequence ID" value="MBB2168954.1"/>
    <property type="molecule type" value="Genomic_DNA"/>
</dbReference>
<gene>
    <name evidence="1" type="ORF">HLH36_11395</name>
</gene>
<dbReference type="Pfam" id="PF05212">
    <property type="entry name" value="DUF707"/>
    <property type="match status" value="1"/>
</dbReference>
<evidence type="ECO:0000313" key="1">
    <source>
        <dbReference type="EMBL" id="MBB2168954.1"/>
    </source>
</evidence>